<gene>
    <name evidence="2" type="primary">Necator_chrI.g1204</name>
    <name evidence="2" type="ORF">RB195_005078</name>
</gene>
<evidence type="ECO:0000313" key="3">
    <source>
        <dbReference type="Proteomes" id="UP001303046"/>
    </source>
</evidence>
<name>A0ABR1BMY4_NECAM</name>
<sequence length="116" mass="13424">MAEGVSTVVIKIFPQEVARLCVSYKNKHDLFKVYKKWIRQLNLPSNEVYWCDSQGDHTGIRSADDLIGAVNDFYVTKLFTPLDEDYLISCSDSEEDHCCRGRSQEKKRTTNSRPHH</sequence>
<evidence type="ECO:0008006" key="4">
    <source>
        <dbReference type="Google" id="ProtNLM"/>
    </source>
</evidence>
<evidence type="ECO:0000313" key="2">
    <source>
        <dbReference type="EMBL" id="KAK6727156.1"/>
    </source>
</evidence>
<proteinExistence type="predicted"/>
<evidence type="ECO:0000256" key="1">
    <source>
        <dbReference type="SAM" id="MobiDB-lite"/>
    </source>
</evidence>
<comment type="caution">
    <text evidence="2">The sequence shown here is derived from an EMBL/GenBank/DDBJ whole genome shotgun (WGS) entry which is preliminary data.</text>
</comment>
<dbReference type="Pfam" id="PF17618">
    <property type="entry name" value="SL4P"/>
    <property type="match status" value="1"/>
</dbReference>
<keyword evidence="3" id="KW-1185">Reference proteome</keyword>
<reference evidence="2 3" key="1">
    <citation type="submission" date="2023-08" db="EMBL/GenBank/DDBJ databases">
        <title>A Necator americanus chromosomal reference genome.</title>
        <authorList>
            <person name="Ilik V."/>
            <person name="Petrzelkova K.J."/>
            <person name="Pardy F."/>
            <person name="Fuh T."/>
            <person name="Niatou-Singa F.S."/>
            <person name="Gouil Q."/>
            <person name="Baker L."/>
            <person name="Ritchie M.E."/>
            <person name="Jex A.R."/>
            <person name="Gazzola D."/>
            <person name="Li H."/>
            <person name="Toshio Fujiwara R."/>
            <person name="Zhan B."/>
            <person name="Aroian R.V."/>
            <person name="Pafco B."/>
            <person name="Schwarz E.M."/>
        </authorList>
    </citation>
    <scope>NUCLEOTIDE SEQUENCE [LARGE SCALE GENOMIC DNA]</scope>
    <source>
        <strain evidence="2 3">Aroian</strain>
        <tissue evidence="2">Whole animal</tissue>
    </source>
</reference>
<protein>
    <recommendedName>
        <fullName evidence="4">PB1 domain-containing protein</fullName>
    </recommendedName>
</protein>
<accession>A0ABR1BMY4</accession>
<feature type="compositionally biased region" description="Basic and acidic residues" evidence="1">
    <location>
        <begin position="96"/>
        <end position="108"/>
    </location>
</feature>
<dbReference type="Proteomes" id="UP001303046">
    <property type="component" value="Unassembled WGS sequence"/>
</dbReference>
<organism evidence="2 3">
    <name type="scientific">Necator americanus</name>
    <name type="common">Human hookworm</name>
    <dbReference type="NCBI Taxonomy" id="51031"/>
    <lineage>
        <taxon>Eukaryota</taxon>
        <taxon>Metazoa</taxon>
        <taxon>Ecdysozoa</taxon>
        <taxon>Nematoda</taxon>
        <taxon>Chromadorea</taxon>
        <taxon>Rhabditida</taxon>
        <taxon>Rhabditina</taxon>
        <taxon>Rhabditomorpha</taxon>
        <taxon>Strongyloidea</taxon>
        <taxon>Ancylostomatidae</taxon>
        <taxon>Bunostominae</taxon>
        <taxon>Necator</taxon>
    </lineage>
</organism>
<dbReference type="InterPro" id="IPR035127">
    <property type="entry name" value="SL4P"/>
</dbReference>
<feature type="region of interest" description="Disordered" evidence="1">
    <location>
        <begin position="96"/>
        <end position="116"/>
    </location>
</feature>
<dbReference type="EMBL" id="JAVFWL010000001">
    <property type="protein sequence ID" value="KAK6727156.1"/>
    <property type="molecule type" value="Genomic_DNA"/>
</dbReference>